<accession>A0A177BAC6</accession>
<keyword evidence="2 3" id="KW-0067">ATP-binding</keyword>
<keyword evidence="6" id="KW-1185">Reference proteome</keyword>
<dbReference type="Gene3D" id="3.40.850.10">
    <property type="entry name" value="Kinesin motor domain"/>
    <property type="match status" value="1"/>
</dbReference>
<dbReference type="OrthoDB" id="2403182at2759"/>
<dbReference type="InterPro" id="IPR001752">
    <property type="entry name" value="Kinesin_motor_dom"/>
</dbReference>
<dbReference type="GO" id="GO:0008017">
    <property type="term" value="F:microtubule binding"/>
    <property type="evidence" value="ECO:0007669"/>
    <property type="project" value="InterPro"/>
</dbReference>
<dbReference type="PANTHER" id="PTHR47117">
    <property type="entry name" value="STAR-RELATED LIPID TRANSFER PROTEIN 9"/>
    <property type="match status" value="1"/>
</dbReference>
<proteinExistence type="inferred from homology"/>
<dbReference type="EMBL" id="LWCA01000078">
    <property type="protein sequence ID" value="OAF71130.1"/>
    <property type="molecule type" value="Genomic_DNA"/>
</dbReference>
<dbReference type="GO" id="GO:0005524">
    <property type="term" value="F:ATP binding"/>
    <property type="evidence" value="ECO:0007669"/>
    <property type="project" value="UniProtKB-UniRule"/>
</dbReference>
<feature type="binding site" evidence="3">
    <location>
        <begin position="158"/>
        <end position="165"/>
    </location>
    <ligand>
        <name>ATP</name>
        <dbReference type="ChEBI" id="CHEBI:30616"/>
    </ligand>
</feature>
<name>A0A177BAC6_9BILA</name>
<evidence type="ECO:0000313" key="6">
    <source>
        <dbReference type="Proteomes" id="UP000078046"/>
    </source>
</evidence>
<feature type="domain" description="Kinesin motor" evidence="4">
    <location>
        <begin position="58"/>
        <end position="417"/>
    </location>
</feature>
<dbReference type="Proteomes" id="UP000078046">
    <property type="component" value="Unassembled WGS sequence"/>
</dbReference>
<organism evidence="5 6">
    <name type="scientific">Intoshia linei</name>
    <dbReference type="NCBI Taxonomy" id="1819745"/>
    <lineage>
        <taxon>Eukaryota</taxon>
        <taxon>Metazoa</taxon>
        <taxon>Spiralia</taxon>
        <taxon>Lophotrochozoa</taxon>
        <taxon>Mesozoa</taxon>
        <taxon>Orthonectida</taxon>
        <taxon>Rhopaluridae</taxon>
        <taxon>Intoshia</taxon>
    </lineage>
</organism>
<reference evidence="5 6" key="1">
    <citation type="submission" date="2016-04" db="EMBL/GenBank/DDBJ databases">
        <title>The genome of Intoshia linei affirms orthonectids as highly simplified spiralians.</title>
        <authorList>
            <person name="Mikhailov K.V."/>
            <person name="Slusarev G.S."/>
            <person name="Nikitin M.A."/>
            <person name="Logacheva M.D."/>
            <person name="Penin A."/>
            <person name="Aleoshin V."/>
            <person name="Panchin Y.V."/>
        </authorList>
    </citation>
    <scope>NUCLEOTIDE SEQUENCE [LARGE SCALE GENOMIC DNA]</scope>
    <source>
        <strain evidence="5">Intl2013</strain>
        <tissue evidence="5">Whole animal</tissue>
    </source>
</reference>
<dbReference type="PANTHER" id="PTHR47117:SF5">
    <property type="entry name" value="KINESIN-LIKE PROTEIN KIF14"/>
    <property type="match status" value="1"/>
</dbReference>
<dbReference type="Pfam" id="PF00225">
    <property type="entry name" value="Kinesin"/>
    <property type="match status" value="1"/>
</dbReference>
<keyword evidence="3" id="KW-0505">Motor protein</keyword>
<evidence type="ECO:0000256" key="3">
    <source>
        <dbReference type="PROSITE-ProRule" id="PRU00283"/>
    </source>
</evidence>
<dbReference type="SUPFAM" id="SSF52540">
    <property type="entry name" value="P-loop containing nucleoside triphosphate hydrolases"/>
    <property type="match status" value="1"/>
</dbReference>
<comment type="similarity">
    <text evidence="3">Belongs to the TRAFAC class myosin-kinesin ATPase superfamily. Kinesin family.</text>
</comment>
<dbReference type="InterPro" id="IPR027417">
    <property type="entry name" value="P-loop_NTPase"/>
</dbReference>
<dbReference type="GO" id="GO:0003777">
    <property type="term" value="F:microtubule motor activity"/>
    <property type="evidence" value="ECO:0007669"/>
    <property type="project" value="InterPro"/>
</dbReference>
<comment type="caution">
    <text evidence="5">The sequence shown here is derived from an EMBL/GenBank/DDBJ whole genome shotgun (WGS) entry which is preliminary data.</text>
</comment>
<evidence type="ECO:0000259" key="4">
    <source>
        <dbReference type="PROSITE" id="PS50067"/>
    </source>
</evidence>
<dbReference type="PROSITE" id="PS50067">
    <property type="entry name" value="KINESIN_MOTOR_2"/>
    <property type="match status" value="1"/>
</dbReference>
<keyword evidence="1 3" id="KW-0547">Nucleotide-binding</keyword>
<evidence type="ECO:0000256" key="2">
    <source>
        <dbReference type="ARBA" id="ARBA00022840"/>
    </source>
</evidence>
<dbReference type="GO" id="GO:0007018">
    <property type="term" value="P:microtubule-based movement"/>
    <property type="evidence" value="ECO:0007669"/>
    <property type="project" value="InterPro"/>
</dbReference>
<dbReference type="InterPro" id="IPR036961">
    <property type="entry name" value="Kinesin_motor_dom_sf"/>
</dbReference>
<protein>
    <recommendedName>
        <fullName evidence="4">Kinesin motor domain-containing protein</fullName>
    </recommendedName>
</protein>
<evidence type="ECO:0000256" key="1">
    <source>
        <dbReference type="ARBA" id="ARBA00022741"/>
    </source>
</evidence>
<gene>
    <name evidence="5" type="ORF">A3Q56_01115</name>
</gene>
<evidence type="ECO:0000313" key="5">
    <source>
        <dbReference type="EMBL" id="OAF71130.1"/>
    </source>
</evidence>
<dbReference type="PRINTS" id="PR00380">
    <property type="entry name" value="KINESINHEAVY"/>
</dbReference>
<dbReference type="SMART" id="SM00129">
    <property type="entry name" value="KISc"/>
    <property type="match status" value="1"/>
</dbReference>
<dbReference type="AlphaFoldDB" id="A0A177BAC6"/>
<sequence length="587" mass="67979">MPNKNLNTKRSSQEIECNFSTPIKFRKVQWDTPNTKKIKKKSNDSGECQSENECEISSISVIVRVKPIKPDDETASDQPKLRNLVKYVDNENIEIFKSNTKNIQFKFDQIFCSDINNESHQHSLQFRNKDQDYVYNFITKPMHQHIIDGFNTCLLAYGQTGSGKTYSIIGEDSIDGIIPKFCKDIFTKFDTTDPNIKYKFEISFYEIYNEKIKDFLADKTTKTIKMLKVREHPILGPFVENLTVKEVKSYSDIKPCINIGVKERSTASTMMNQRSSRSHCIFNKKVLIANLLRYLSLIYHIDGEIHQLSTTSRANFVDLAGSERLTNVSSDSIHIKESTSINKALHYLGKVIMALSERNICDKNSHIPYRNSILTWILKDSLGGNSKTAMLATISSDIKNFEETLNTLRYATKASSIVNLARVNKDPKESLISQLTEEITKLREMSTNFPNDISDKLKKDINILKDKLTEMDNLNFKIEKINTDYKEKFKNLEDEKINNHHLKSQINIRDKQILNLEKELMTLKMKSHTKVDSKEHTKYQLDQKIDDKFTNYNKSIENSLNNLTKHVQKMSESQYVMKKMDNILKFI</sequence>